<dbReference type="EMBL" id="JAUSWL010000003">
    <property type="protein sequence ID" value="MDQ0543123.1"/>
    <property type="molecule type" value="Genomic_DNA"/>
</dbReference>
<accession>A0AAJ1TV71</accession>
<evidence type="ECO:0000313" key="3">
    <source>
        <dbReference type="Proteomes" id="UP001223420"/>
    </source>
</evidence>
<evidence type="ECO:0000313" key="2">
    <source>
        <dbReference type="EMBL" id="MDQ0543123.1"/>
    </source>
</evidence>
<reference evidence="2" key="1">
    <citation type="submission" date="2023-07" db="EMBL/GenBank/DDBJ databases">
        <title>Genomic Encyclopedia of Type Strains, Phase IV (KMG-IV): sequencing the most valuable type-strain genomes for metagenomic binning, comparative biology and taxonomic classification.</title>
        <authorList>
            <person name="Goeker M."/>
        </authorList>
    </citation>
    <scope>NUCLEOTIDE SEQUENCE</scope>
    <source>
        <strain evidence="2">DSM 19569</strain>
    </source>
</reference>
<dbReference type="InterPro" id="IPR018891">
    <property type="entry name" value="AIPR_C"/>
</dbReference>
<sequence length="197" mass="23175">MDSVKSIEKYFNVRSEDDERRLFFERRPHQYSKDNIPSIRVFDIKEIARCCGAMFFDRPDLSSRYPNQLVEDLREIVFSATNKEEIFYTSSFAHYRLKLHLSNNRIDPIFNQLRWYALMGVKYYICGPNTADVRSSKVEKQCEKINDFFTANDPSTLSQWERLAGAFKALGPFDRDRIKASRFVQEVREAALSIRAS</sequence>
<dbReference type="AlphaFoldDB" id="A0AAJ1TV71"/>
<proteinExistence type="predicted"/>
<evidence type="ECO:0000259" key="1">
    <source>
        <dbReference type="Pfam" id="PF10592"/>
    </source>
</evidence>
<name>A0AAJ1TV71_9HYPH</name>
<feature type="domain" description="Abortive phage infection protein C-terminal" evidence="1">
    <location>
        <begin position="5"/>
        <end position="111"/>
    </location>
</feature>
<comment type="caution">
    <text evidence="2">The sequence shown here is derived from an EMBL/GenBank/DDBJ whole genome shotgun (WGS) entry which is preliminary data.</text>
</comment>
<organism evidence="2 3">
    <name type="scientific">Methylobacterium brachiatum</name>
    <dbReference type="NCBI Taxonomy" id="269660"/>
    <lineage>
        <taxon>Bacteria</taxon>
        <taxon>Pseudomonadati</taxon>
        <taxon>Pseudomonadota</taxon>
        <taxon>Alphaproteobacteria</taxon>
        <taxon>Hyphomicrobiales</taxon>
        <taxon>Methylobacteriaceae</taxon>
        <taxon>Methylobacterium</taxon>
    </lineage>
</organism>
<dbReference type="Proteomes" id="UP001223420">
    <property type="component" value="Unassembled WGS sequence"/>
</dbReference>
<dbReference type="Pfam" id="PF10592">
    <property type="entry name" value="AIPR"/>
    <property type="match status" value="1"/>
</dbReference>
<gene>
    <name evidence="2" type="ORF">QO001_002049</name>
</gene>
<protein>
    <recommendedName>
        <fullName evidence="1">Abortive phage infection protein C-terminal domain-containing protein</fullName>
    </recommendedName>
</protein>